<dbReference type="OrthoDB" id="2597011at2759"/>
<feature type="compositionally biased region" description="Acidic residues" evidence="2">
    <location>
        <begin position="574"/>
        <end position="589"/>
    </location>
</feature>
<reference evidence="5" key="2">
    <citation type="submission" date="2013-12" db="EMBL/GenBank/DDBJ databases">
        <title>Evolution of pathogenesis and genome organization in the Tremellales.</title>
        <authorList>
            <person name="Cuomo C."/>
            <person name="Litvintseva A."/>
            <person name="Heitman J."/>
            <person name="Chen Y."/>
            <person name="Sun S."/>
            <person name="Springer D."/>
            <person name="Dromer F."/>
            <person name="Young S."/>
            <person name="Zeng Q."/>
            <person name="Chapman S."/>
            <person name="Gujja S."/>
            <person name="Saif S."/>
            <person name="Birren B."/>
        </authorList>
    </citation>
    <scope>NUCLEOTIDE SEQUENCE [LARGE SCALE GENOMIC DNA]</scope>
    <source>
        <strain evidence="5">BCC8398</strain>
    </source>
</reference>
<dbReference type="AlphaFoldDB" id="A0A1B9H0B7"/>
<evidence type="ECO:0000256" key="1">
    <source>
        <dbReference type="SAM" id="Coils"/>
    </source>
</evidence>
<feature type="region of interest" description="Disordered" evidence="2">
    <location>
        <begin position="166"/>
        <end position="188"/>
    </location>
</feature>
<feature type="coiled-coil region" evidence="1">
    <location>
        <begin position="735"/>
        <end position="776"/>
    </location>
</feature>
<keyword evidence="1" id="KW-0175">Coiled coil</keyword>
<evidence type="ECO:0000259" key="3">
    <source>
        <dbReference type="PROSITE" id="PS00036"/>
    </source>
</evidence>
<evidence type="ECO:0000313" key="5">
    <source>
        <dbReference type="Proteomes" id="UP000092666"/>
    </source>
</evidence>
<dbReference type="CDD" id="cd14686">
    <property type="entry name" value="bZIP"/>
    <property type="match status" value="1"/>
</dbReference>
<dbReference type="Proteomes" id="UP000092666">
    <property type="component" value="Unassembled WGS sequence"/>
</dbReference>
<protein>
    <recommendedName>
        <fullName evidence="3">BZIP domain-containing protein</fullName>
    </recommendedName>
</protein>
<feature type="region of interest" description="Disordered" evidence="2">
    <location>
        <begin position="267"/>
        <end position="427"/>
    </location>
</feature>
<feature type="compositionally biased region" description="Low complexity" evidence="2">
    <location>
        <begin position="692"/>
        <end position="704"/>
    </location>
</feature>
<evidence type="ECO:0000256" key="2">
    <source>
        <dbReference type="SAM" id="MobiDB-lite"/>
    </source>
</evidence>
<organism evidence="4 5">
    <name type="scientific">Kwoniella heveanensis BCC8398</name>
    <dbReference type="NCBI Taxonomy" id="1296120"/>
    <lineage>
        <taxon>Eukaryota</taxon>
        <taxon>Fungi</taxon>
        <taxon>Dikarya</taxon>
        <taxon>Basidiomycota</taxon>
        <taxon>Agaricomycotina</taxon>
        <taxon>Tremellomycetes</taxon>
        <taxon>Tremellales</taxon>
        <taxon>Cryptococcaceae</taxon>
        <taxon>Kwoniella</taxon>
    </lineage>
</organism>
<dbReference type="GO" id="GO:0003700">
    <property type="term" value="F:DNA-binding transcription factor activity"/>
    <property type="evidence" value="ECO:0007669"/>
    <property type="project" value="InterPro"/>
</dbReference>
<sequence>MNLHSLADAALADAKTAGRSQIILPPISALMPPSTSGSRMHTTMGVPASGSRFPSTFAPSTAPTPRASVFPPSADVPDQPTVVSGWSPSNTQPQRHHRQANERYVEAGPSNPRLAPITPSGAGVANAVGRAKKGSKQGARSSLPTSISSAIPLEYNVRPYKRVAPTASSSAASSSAAGRPVRTQPTRAARLNHPLKDLKLDKIYPERSPQVWHEDAQRLLRPPRNLAPTSAGRASPLNKHSAAQALLPPTDQQVKRKRVHPPIAPWNELHQLPQMPLEDPYLPQTQEGNGAMRPGLNRPHSSSSYSGPSWDPMYSHLAQPPRAFGSPSVDSHPPRHTLVSPPHQVSPEAIARPMKRSLSAHQDGDSTRMERRTRVPTSEPRSPQLLNRGGEDRWGGSPRGRIGEGRHGTNGNGSREGNGDGKGLPTTVTASVTGRFNLPAPVLPPPISPAAGVNLPSSTFFSRTITPSLSLSALTSAPSLPEVPKPNEIDRRASIPSLVSGDSVLLAQRHDQDISKQLSTYNDSSFDVSGETSVGMGNQSLSQEVEAPELELDQSSYSESSFEPISDVEMVGDPNDEQEGGDSDADSDDGPAHTASQDNRGVRLRLRIPTVNRDAQYTSGAAVSSSPSHQARSSSTDRSLMGVKDEPVDSPLTTTPSPAKPKRARRNATGSKSAGRSGRESTRSKGNGGALGVSTGSASASASSWQKTQRRNGERRREQNAVAQKKFRWKKKQIAAQMEADLESANALAASLKKENEEKDRLVSKLRGQLSDLKRKLEKLEA</sequence>
<feature type="compositionally biased region" description="Low complexity" evidence="2">
    <location>
        <begin position="624"/>
        <end position="634"/>
    </location>
</feature>
<dbReference type="InterPro" id="IPR004827">
    <property type="entry name" value="bZIP"/>
</dbReference>
<dbReference type="EMBL" id="KI669494">
    <property type="protein sequence ID" value="OCF36728.1"/>
    <property type="molecule type" value="Genomic_DNA"/>
</dbReference>
<dbReference type="PROSITE" id="PS00036">
    <property type="entry name" value="BZIP_BASIC"/>
    <property type="match status" value="1"/>
</dbReference>
<feature type="compositionally biased region" description="Low complexity" evidence="2">
    <location>
        <begin position="167"/>
        <end position="177"/>
    </location>
</feature>
<feature type="compositionally biased region" description="Basic and acidic residues" evidence="2">
    <location>
        <begin position="362"/>
        <end position="373"/>
    </location>
</feature>
<feature type="compositionally biased region" description="Polar residues" evidence="2">
    <location>
        <begin position="613"/>
        <end position="623"/>
    </location>
</feature>
<feature type="compositionally biased region" description="Gly residues" evidence="2">
    <location>
        <begin position="408"/>
        <end position="422"/>
    </location>
</feature>
<reference evidence="4 5" key="1">
    <citation type="submission" date="2013-07" db="EMBL/GenBank/DDBJ databases">
        <title>The Genome Sequence of Cryptococcus heveanensis BCC8398.</title>
        <authorList>
            <consortium name="The Broad Institute Genome Sequencing Platform"/>
            <person name="Cuomo C."/>
            <person name="Litvintseva A."/>
            <person name="Chen Y."/>
            <person name="Heitman J."/>
            <person name="Sun S."/>
            <person name="Springer D."/>
            <person name="Dromer F."/>
            <person name="Young S.K."/>
            <person name="Zeng Q."/>
            <person name="Gargeya S."/>
            <person name="Fitzgerald M."/>
            <person name="Abouelleil A."/>
            <person name="Alvarado L."/>
            <person name="Berlin A.M."/>
            <person name="Chapman S.B."/>
            <person name="Dewar J."/>
            <person name="Goldberg J."/>
            <person name="Griggs A."/>
            <person name="Gujja S."/>
            <person name="Hansen M."/>
            <person name="Howarth C."/>
            <person name="Imamovic A."/>
            <person name="Larimer J."/>
            <person name="McCowan C."/>
            <person name="Murphy C."/>
            <person name="Pearson M."/>
            <person name="Priest M."/>
            <person name="Roberts A."/>
            <person name="Saif S."/>
            <person name="Shea T."/>
            <person name="Sykes S."/>
            <person name="Wortman J."/>
            <person name="Nusbaum C."/>
            <person name="Birren B."/>
        </authorList>
    </citation>
    <scope>NUCLEOTIDE SEQUENCE [LARGE SCALE GENOMIC DNA]</scope>
    <source>
        <strain evidence="4 5">BCC8398</strain>
    </source>
</reference>
<feature type="region of interest" description="Disordered" evidence="2">
    <location>
        <begin position="529"/>
        <end position="726"/>
    </location>
</feature>
<gene>
    <name evidence="4" type="ORF">I316_01324</name>
</gene>
<feature type="compositionally biased region" description="Polar residues" evidence="2">
    <location>
        <begin position="529"/>
        <end position="543"/>
    </location>
</feature>
<name>A0A1B9H0B7_9TREE</name>
<feature type="region of interest" description="Disordered" evidence="2">
    <location>
        <begin position="214"/>
        <end position="239"/>
    </location>
</feature>
<proteinExistence type="predicted"/>
<feature type="domain" description="BZIP" evidence="3">
    <location>
        <begin position="715"/>
        <end position="730"/>
    </location>
</feature>
<dbReference type="STRING" id="1296120.A0A1B9H0B7"/>
<feature type="compositionally biased region" description="Low complexity" evidence="2">
    <location>
        <begin position="553"/>
        <end position="565"/>
    </location>
</feature>
<accession>A0A1B9H0B7</accession>
<feature type="compositionally biased region" description="Polar residues" evidence="2">
    <location>
        <begin position="375"/>
        <end position="385"/>
    </location>
</feature>
<keyword evidence="5" id="KW-1185">Reference proteome</keyword>
<evidence type="ECO:0000313" key="4">
    <source>
        <dbReference type="EMBL" id="OCF36728.1"/>
    </source>
</evidence>